<protein>
    <recommendedName>
        <fullName evidence="1">DUF1731 domain-containing protein</fullName>
    </recommendedName>
</protein>
<gene>
    <name evidence="2" type="ORF">MNEG_12576</name>
</gene>
<accession>A0A0D2LUU1</accession>
<dbReference type="Proteomes" id="UP000054498">
    <property type="component" value="Unassembled WGS sequence"/>
</dbReference>
<dbReference type="PANTHER" id="PTHR11092">
    <property type="entry name" value="SUGAR NUCLEOTIDE EPIMERASE RELATED"/>
    <property type="match status" value="1"/>
</dbReference>
<feature type="domain" description="DUF1731" evidence="1">
    <location>
        <begin position="20"/>
        <end position="66"/>
    </location>
</feature>
<dbReference type="KEGG" id="mng:MNEG_12576"/>
<organism evidence="2 3">
    <name type="scientific">Monoraphidium neglectum</name>
    <dbReference type="NCBI Taxonomy" id="145388"/>
    <lineage>
        <taxon>Eukaryota</taxon>
        <taxon>Viridiplantae</taxon>
        <taxon>Chlorophyta</taxon>
        <taxon>core chlorophytes</taxon>
        <taxon>Chlorophyceae</taxon>
        <taxon>CS clade</taxon>
        <taxon>Sphaeropleales</taxon>
        <taxon>Selenastraceae</taxon>
        <taxon>Monoraphidium</taxon>
    </lineage>
</organism>
<dbReference type="GeneID" id="25729952"/>
<keyword evidence="3" id="KW-1185">Reference proteome</keyword>
<dbReference type="STRING" id="145388.A0A0D2LUU1"/>
<dbReference type="InterPro" id="IPR013549">
    <property type="entry name" value="DUF1731"/>
</dbReference>
<dbReference type="RefSeq" id="XP_013894404.1">
    <property type="nucleotide sequence ID" value="XM_014038950.1"/>
</dbReference>
<evidence type="ECO:0000313" key="2">
    <source>
        <dbReference type="EMBL" id="KIY95384.1"/>
    </source>
</evidence>
<sequence length="68" mass="7415">MAQLCSSVGGALGRPSWLPVPDFALNVLLGEGAKVVLEGQKVLPNRTQEQGFRFKYTDVDSALRQILK</sequence>
<proteinExistence type="predicted"/>
<dbReference type="OrthoDB" id="276721at2759"/>
<evidence type="ECO:0000313" key="3">
    <source>
        <dbReference type="Proteomes" id="UP000054498"/>
    </source>
</evidence>
<dbReference type="EMBL" id="KK103534">
    <property type="protein sequence ID" value="KIY95384.1"/>
    <property type="molecule type" value="Genomic_DNA"/>
</dbReference>
<dbReference type="Pfam" id="PF08338">
    <property type="entry name" value="DUF1731"/>
    <property type="match status" value="1"/>
</dbReference>
<dbReference type="PANTHER" id="PTHR11092:SF0">
    <property type="entry name" value="EPIMERASE FAMILY PROTEIN SDR39U1"/>
    <property type="match status" value="1"/>
</dbReference>
<evidence type="ECO:0000259" key="1">
    <source>
        <dbReference type="Pfam" id="PF08338"/>
    </source>
</evidence>
<dbReference type="AlphaFoldDB" id="A0A0D2LUU1"/>
<reference evidence="2 3" key="1">
    <citation type="journal article" date="2013" name="BMC Genomics">
        <title>Reconstruction of the lipid metabolism for the microalga Monoraphidium neglectum from its genome sequence reveals characteristics suitable for biofuel production.</title>
        <authorList>
            <person name="Bogen C."/>
            <person name="Al-Dilaimi A."/>
            <person name="Albersmeier A."/>
            <person name="Wichmann J."/>
            <person name="Grundmann M."/>
            <person name="Rupp O."/>
            <person name="Lauersen K.J."/>
            <person name="Blifernez-Klassen O."/>
            <person name="Kalinowski J."/>
            <person name="Goesmann A."/>
            <person name="Mussgnug J.H."/>
            <person name="Kruse O."/>
        </authorList>
    </citation>
    <scope>NUCLEOTIDE SEQUENCE [LARGE SCALE GENOMIC DNA]</scope>
    <source>
        <strain evidence="2 3">SAG 48.87</strain>
    </source>
</reference>
<name>A0A0D2LUU1_9CHLO</name>
<dbReference type="Gene3D" id="3.40.50.720">
    <property type="entry name" value="NAD(P)-binding Rossmann-like Domain"/>
    <property type="match status" value="1"/>
</dbReference>